<name>A0A9P8HC00_9HYPO</name>
<dbReference type="Proteomes" id="UP000826573">
    <property type="component" value="Unassembled WGS sequence"/>
</dbReference>
<organism evidence="1 2">
    <name type="scientific">Trichoderma semiorbis</name>
    <dbReference type="NCBI Taxonomy" id="1491008"/>
    <lineage>
        <taxon>Eukaryota</taxon>
        <taxon>Fungi</taxon>
        <taxon>Dikarya</taxon>
        <taxon>Ascomycota</taxon>
        <taxon>Pezizomycotina</taxon>
        <taxon>Sordariomycetes</taxon>
        <taxon>Hypocreomycetidae</taxon>
        <taxon>Hypocreales</taxon>
        <taxon>Hypocreaceae</taxon>
        <taxon>Trichoderma</taxon>
    </lineage>
</organism>
<evidence type="ECO:0008006" key="3">
    <source>
        <dbReference type="Google" id="ProtNLM"/>
    </source>
</evidence>
<reference evidence="1 2" key="1">
    <citation type="submission" date="2021-08" db="EMBL/GenBank/DDBJ databases">
        <title>The highly contiguous genome resource for Trichoderma semiorbis FJ059, a fungal antagonistic to plant pathogens.</title>
        <authorList>
            <person name="Liu T."/>
        </authorList>
    </citation>
    <scope>NUCLEOTIDE SEQUENCE [LARGE SCALE GENOMIC DNA]</scope>
    <source>
        <strain evidence="1 2">FJ059</strain>
    </source>
</reference>
<evidence type="ECO:0000313" key="2">
    <source>
        <dbReference type="Proteomes" id="UP000826573"/>
    </source>
</evidence>
<proteinExistence type="predicted"/>
<evidence type="ECO:0000313" key="1">
    <source>
        <dbReference type="EMBL" id="KAH0524623.1"/>
    </source>
</evidence>
<sequence>MFHTTSSTEGHRISYRGPLFACGFRLKGSIGTDSVHKRSSRRPVRTLFGGPVVVLLGLLTKMPHGIRHYNFGVEIEAVTRPYGNCDSFTNVDWYRQLAQKLRNRGIQAVHDDCSKYSKHPEYYGGKWFVTRDGSLKRPRPYVCMEVVSPRLDTMRGVSPIISDFWEAMRVHFKPQEDVSCGGHVHVTPVNLKNKFSLRTLKKIAFATVVYEDYVAEILPATRRDNHYCRLNSQSLDSGLNKTLGWGKSAGTLRKVAAEIRSQSTKADLCHYMQGNRYVLWNFQNIYPHRRRRRCTGTIEFRGGNQFLNTKGTLAWVAFVLGFITLAKEEDLLNNFCSYVPPTDPSWPRRVKDWWKRIREAAKQSRMSRHLPATYAEMQTK</sequence>
<comment type="caution">
    <text evidence="1">The sequence shown here is derived from an EMBL/GenBank/DDBJ whole genome shotgun (WGS) entry which is preliminary data.</text>
</comment>
<dbReference type="Pfam" id="PF12224">
    <property type="entry name" value="Amidoligase_2"/>
    <property type="match status" value="1"/>
</dbReference>
<gene>
    <name evidence="1" type="ORF">TsFJ059_007108</name>
</gene>
<dbReference type="InterPro" id="IPR022025">
    <property type="entry name" value="Amidoligase_2"/>
</dbReference>
<dbReference type="AlphaFoldDB" id="A0A9P8HC00"/>
<dbReference type="PANTHER" id="PTHR36847">
    <property type="entry name" value="AMIDOLIGASE ENZYME"/>
    <property type="match status" value="1"/>
</dbReference>
<dbReference type="PANTHER" id="PTHR36847:SF1">
    <property type="entry name" value="AMIDOLIGASE ENZYME"/>
    <property type="match status" value="1"/>
</dbReference>
<protein>
    <recommendedName>
        <fullName evidence="3">Swim zinc finger domain protein</fullName>
    </recommendedName>
</protein>
<keyword evidence="2" id="KW-1185">Reference proteome</keyword>
<dbReference type="EMBL" id="JAIMJC010000005">
    <property type="protein sequence ID" value="KAH0524623.1"/>
    <property type="molecule type" value="Genomic_DNA"/>
</dbReference>
<accession>A0A9P8HC00</accession>